<dbReference type="EMBL" id="CM018044">
    <property type="protein sequence ID" value="KAA8529416.1"/>
    <property type="molecule type" value="Genomic_DNA"/>
</dbReference>
<evidence type="ECO:0000313" key="4">
    <source>
        <dbReference type="Proteomes" id="UP000325577"/>
    </source>
</evidence>
<keyword evidence="2" id="KW-0732">Signal</keyword>
<gene>
    <name evidence="3" type="ORF">F0562_033785</name>
</gene>
<feature type="chain" id="PRO_5023908773" evidence="2">
    <location>
        <begin position="22"/>
        <end position="90"/>
    </location>
</feature>
<dbReference type="PANTHER" id="PTHR33474:SF2">
    <property type="entry name" value="TRANSMEMBRANE PROTEIN"/>
    <property type="match status" value="1"/>
</dbReference>
<dbReference type="PANTHER" id="PTHR33474">
    <property type="entry name" value="TRANSMEMBRANE PROTEIN"/>
    <property type="match status" value="1"/>
</dbReference>
<dbReference type="OrthoDB" id="747636at2759"/>
<feature type="signal peptide" evidence="2">
    <location>
        <begin position="1"/>
        <end position="21"/>
    </location>
</feature>
<evidence type="ECO:0000256" key="2">
    <source>
        <dbReference type="SAM" id="SignalP"/>
    </source>
</evidence>
<accession>A0A5J5AI21</accession>
<dbReference type="Proteomes" id="UP000325577">
    <property type="component" value="Linkage Group LG20"/>
</dbReference>
<feature type="region of interest" description="Disordered" evidence="1">
    <location>
        <begin position="53"/>
        <end position="90"/>
    </location>
</feature>
<dbReference type="AlphaFoldDB" id="A0A5J5AI21"/>
<proteinExistence type="predicted"/>
<name>A0A5J5AI21_9ASTE</name>
<organism evidence="3 4">
    <name type="scientific">Nyssa sinensis</name>
    <dbReference type="NCBI Taxonomy" id="561372"/>
    <lineage>
        <taxon>Eukaryota</taxon>
        <taxon>Viridiplantae</taxon>
        <taxon>Streptophyta</taxon>
        <taxon>Embryophyta</taxon>
        <taxon>Tracheophyta</taxon>
        <taxon>Spermatophyta</taxon>
        <taxon>Magnoliopsida</taxon>
        <taxon>eudicotyledons</taxon>
        <taxon>Gunneridae</taxon>
        <taxon>Pentapetalae</taxon>
        <taxon>asterids</taxon>
        <taxon>Cornales</taxon>
        <taxon>Nyssaceae</taxon>
        <taxon>Nyssa</taxon>
    </lineage>
</organism>
<evidence type="ECO:0000313" key="3">
    <source>
        <dbReference type="EMBL" id="KAA8529416.1"/>
    </source>
</evidence>
<keyword evidence="4" id="KW-1185">Reference proteome</keyword>
<evidence type="ECO:0000256" key="1">
    <source>
        <dbReference type="SAM" id="MobiDB-lite"/>
    </source>
</evidence>
<protein>
    <submittedName>
        <fullName evidence="3">Uncharacterized protein</fullName>
    </submittedName>
</protein>
<reference evidence="3 4" key="1">
    <citation type="submission" date="2019-09" db="EMBL/GenBank/DDBJ databases">
        <title>A chromosome-level genome assembly of the Chinese tupelo Nyssa sinensis.</title>
        <authorList>
            <person name="Yang X."/>
            <person name="Kang M."/>
            <person name="Yang Y."/>
            <person name="Xiong H."/>
            <person name="Wang M."/>
            <person name="Zhang Z."/>
            <person name="Wang Z."/>
            <person name="Wu H."/>
            <person name="Ma T."/>
            <person name="Liu J."/>
            <person name="Xi Z."/>
        </authorList>
    </citation>
    <scope>NUCLEOTIDE SEQUENCE [LARGE SCALE GENOMIC DNA]</scope>
    <source>
        <strain evidence="3">J267</strain>
        <tissue evidence="3">Leaf</tissue>
    </source>
</reference>
<sequence length="90" mass="10091">MAGNALHLLVILLAFSHLSISLNAVPTSRTMHLFHESKDILTFENNQLMIEEETMEEEEVSHGRMDLENNDYPGPGANNRHTPKPQPGRG</sequence>